<dbReference type="InterPro" id="IPR009000">
    <property type="entry name" value="Transl_B-barrel_sf"/>
</dbReference>
<dbReference type="InterPro" id="IPR044892">
    <property type="entry name" value="Ribosomal_L3_dom_3_arc_sf"/>
</dbReference>
<keyword evidence="2" id="KW-0689">Ribosomal protein</keyword>
<keyword evidence="3" id="KW-0687">Ribonucleoprotein</keyword>
<dbReference type="GO" id="GO:0006412">
    <property type="term" value="P:translation"/>
    <property type="evidence" value="ECO:0007669"/>
    <property type="project" value="InterPro"/>
</dbReference>
<evidence type="ECO:0000256" key="4">
    <source>
        <dbReference type="SAM" id="MobiDB-lite"/>
    </source>
</evidence>
<dbReference type="InterPro" id="IPR000597">
    <property type="entry name" value="Ribosomal_uL3"/>
</dbReference>
<dbReference type="GO" id="GO:0022625">
    <property type="term" value="C:cytosolic large ribosomal subunit"/>
    <property type="evidence" value="ECO:0007669"/>
    <property type="project" value="TreeGrafter"/>
</dbReference>
<name>A0A8R1EIN9_CAEJA</name>
<evidence type="ECO:0000256" key="2">
    <source>
        <dbReference type="ARBA" id="ARBA00022980"/>
    </source>
</evidence>
<dbReference type="GO" id="GO:0003723">
    <property type="term" value="F:RNA binding"/>
    <property type="evidence" value="ECO:0007669"/>
    <property type="project" value="TreeGrafter"/>
</dbReference>
<organism evidence="6 7">
    <name type="scientific">Caenorhabditis japonica</name>
    <dbReference type="NCBI Taxonomy" id="281687"/>
    <lineage>
        <taxon>Eukaryota</taxon>
        <taxon>Metazoa</taxon>
        <taxon>Ecdysozoa</taxon>
        <taxon>Nematoda</taxon>
        <taxon>Chromadorea</taxon>
        <taxon>Rhabditida</taxon>
        <taxon>Rhabditina</taxon>
        <taxon>Rhabditomorpha</taxon>
        <taxon>Rhabditoidea</taxon>
        <taxon>Rhabditidae</taxon>
        <taxon>Peloderinae</taxon>
        <taxon>Caenorhabditis</taxon>
    </lineage>
</organism>
<evidence type="ECO:0000313" key="7">
    <source>
        <dbReference type="Proteomes" id="UP000005237"/>
    </source>
</evidence>
<comment type="similarity">
    <text evidence="1">Belongs to the universal ribosomal protein uL3 family.</text>
</comment>
<dbReference type="Gene3D" id="4.10.960.10">
    <property type="entry name" value="Ribosomal protein L3, domain 3"/>
    <property type="match status" value="1"/>
</dbReference>
<dbReference type="GO" id="GO:0003735">
    <property type="term" value="F:structural constituent of ribosome"/>
    <property type="evidence" value="ECO:0007669"/>
    <property type="project" value="InterPro"/>
</dbReference>
<reference evidence="6" key="2">
    <citation type="submission" date="2022-06" db="UniProtKB">
        <authorList>
            <consortium name="EnsemblMetazoa"/>
        </authorList>
    </citation>
    <scope>IDENTIFICATION</scope>
    <source>
        <strain evidence="6">DF5081</strain>
    </source>
</reference>
<dbReference type="Proteomes" id="UP000005237">
    <property type="component" value="Unassembled WGS sequence"/>
</dbReference>
<proteinExistence type="inferred from homology"/>
<keyword evidence="5" id="KW-1133">Transmembrane helix</keyword>
<reference evidence="7" key="1">
    <citation type="submission" date="2010-08" db="EMBL/GenBank/DDBJ databases">
        <authorList>
            <consortium name="Caenorhabditis japonica Sequencing Consortium"/>
            <person name="Wilson R.K."/>
        </authorList>
    </citation>
    <scope>NUCLEOTIDE SEQUENCE [LARGE SCALE GENOMIC DNA]</scope>
    <source>
        <strain evidence="7">DF5081</strain>
    </source>
</reference>
<evidence type="ECO:0000256" key="1">
    <source>
        <dbReference type="ARBA" id="ARBA00006540"/>
    </source>
</evidence>
<evidence type="ECO:0000256" key="3">
    <source>
        <dbReference type="ARBA" id="ARBA00023274"/>
    </source>
</evidence>
<dbReference type="Gene3D" id="3.30.1430.10">
    <property type="match status" value="1"/>
</dbReference>
<dbReference type="PANTHER" id="PTHR11363:SF5">
    <property type="entry name" value="LARGE RIBOSOMAL SUBUNIT PROTEIN UL3"/>
    <property type="match status" value="1"/>
</dbReference>
<feature type="region of interest" description="Disordered" evidence="4">
    <location>
        <begin position="1"/>
        <end position="22"/>
    </location>
</feature>
<dbReference type="SUPFAM" id="SSF50447">
    <property type="entry name" value="Translation proteins"/>
    <property type="match status" value="1"/>
</dbReference>
<dbReference type="PANTHER" id="PTHR11363">
    <property type="entry name" value="60S RIBOSOMAL PROTEIN L3-RELATED"/>
    <property type="match status" value="1"/>
</dbReference>
<sequence>MSHRKFSAPRHGHMGFTPKKRSRTYRGRIKAFPKDDKSKPIHLTAFLGYKAGMTHIVRDVDKPGSKVNKKEVVEAVTIVETPPMVIAGVTGYVDTPQGPRALTTIWAEHLSEEARRRFYKNWLVSFSRVCFVGYVLSVISGPTQWFRDFKFYICSHVSNSVAFRCTNVYEGQRIEWLKRPAR</sequence>
<dbReference type="EnsemblMetazoa" id="CJA34361a.1">
    <property type="protein sequence ID" value="CJA34361a.1"/>
    <property type="gene ID" value="WBGene00210208"/>
</dbReference>
<dbReference type="FunFam" id="2.40.30.10:FF:000079">
    <property type="entry name" value="60S ribosomal protein L3"/>
    <property type="match status" value="1"/>
</dbReference>
<evidence type="ECO:0000313" key="6">
    <source>
        <dbReference type="EnsemblMetazoa" id="CJA34361a.1"/>
    </source>
</evidence>
<feature type="transmembrane region" description="Helical" evidence="5">
    <location>
        <begin position="122"/>
        <end position="141"/>
    </location>
</feature>
<evidence type="ECO:0008006" key="8">
    <source>
        <dbReference type="Google" id="ProtNLM"/>
    </source>
</evidence>
<accession>A0A8R1EIN9</accession>
<dbReference type="Pfam" id="PF00297">
    <property type="entry name" value="Ribosomal_L3"/>
    <property type="match status" value="1"/>
</dbReference>
<dbReference type="InterPro" id="IPR045077">
    <property type="entry name" value="L3_arc_euk"/>
</dbReference>
<keyword evidence="5" id="KW-0472">Membrane</keyword>
<keyword evidence="5" id="KW-0812">Transmembrane</keyword>
<protein>
    <recommendedName>
        <fullName evidence="8">60S ribosomal protein L3</fullName>
    </recommendedName>
</protein>
<dbReference type="AlphaFoldDB" id="A0A8R1EIN9"/>
<keyword evidence="7" id="KW-1185">Reference proteome</keyword>
<evidence type="ECO:0000256" key="5">
    <source>
        <dbReference type="SAM" id="Phobius"/>
    </source>
</evidence>